<organism evidence="5 6">
    <name type="scientific">Marinomonas profundi</name>
    <dbReference type="NCBI Taxonomy" id="2726122"/>
    <lineage>
        <taxon>Bacteria</taxon>
        <taxon>Pseudomonadati</taxon>
        <taxon>Pseudomonadota</taxon>
        <taxon>Gammaproteobacteria</taxon>
        <taxon>Oceanospirillales</taxon>
        <taxon>Oceanospirillaceae</taxon>
        <taxon>Marinomonas</taxon>
    </lineage>
</organism>
<feature type="signal peptide" evidence="3">
    <location>
        <begin position="1"/>
        <end position="24"/>
    </location>
</feature>
<evidence type="ECO:0000256" key="1">
    <source>
        <dbReference type="ARBA" id="ARBA00010333"/>
    </source>
</evidence>
<evidence type="ECO:0000256" key="2">
    <source>
        <dbReference type="ARBA" id="ARBA00022729"/>
    </source>
</evidence>
<dbReference type="PANTHER" id="PTHR35936:SF19">
    <property type="entry name" value="AMINO-ACID-BINDING PROTEIN YXEM-RELATED"/>
    <property type="match status" value="1"/>
</dbReference>
<evidence type="ECO:0000313" key="5">
    <source>
        <dbReference type="EMBL" id="NLQ17240.1"/>
    </source>
</evidence>
<feature type="domain" description="Solute-binding protein family 3/N-terminal" evidence="4">
    <location>
        <begin position="37"/>
        <end position="260"/>
    </location>
</feature>
<dbReference type="InterPro" id="IPR001638">
    <property type="entry name" value="Solute-binding_3/MltF_N"/>
</dbReference>
<gene>
    <name evidence="5" type="ORF">HGG82_06325</name>
</gene>
<dbReference type="SUPFAM" id="SSF53850">
    <property type="entry name" value="Periplasmic binding protein-like II"/>
    <property type="match status" value="1"/>
</dbReference>
<dbReference type="RefSeq" id="WP_168823882.1">
    <property type="nucleotide sequence ID" value="NZ_CP073013.1"/>
</dbReference>
<comment type="similarity">
    <text evidence="1">Belongs to the bacterial solute-binding protein 3 family.</text>
</comment>
<proteinExistence type="inferred from homology"/>
<dbReference type="AlphaFoldDB" id="A0A847RAH4"/>
<keyword evidence="2 3" id="KW-0732">Signal</keyword>
<dbReference type="Proteomes" id="UP000586067">
    <property type="component" value="Unassembled WGS sequence"/>
</dbReference>
<dbReference type="SMART" id="SM00062">
    <property type="entry name" value="PBPb"/>
    <property type="match status" value="1"/>
</dbReference>
<dbReference type="Pfam" id="PF00497">
    <property type="entry name" value="SBP_bac_3"/>
    <property type="match status" value="1"/>
</dbReference>
<comment type="caution">
    <text evidence="5">The sequence shown here is derived from an EMBL/GenBank/DDBJ whole genome shotgun (WGS) entry which is preliminary data.</text>
</comment>
<keyword evidence="6" id="KW-1185">Reference proteome</keyword>
<reference evidence="5 6" key="1">
    <citation type="submission" date="2020-04" db="EMBL/GenBank/DDBJ databases">
        <title>Marinomonas sp. M1K-6 isolated from the deep seawater of the Mariana Trench.</title>
        <authorList>
            <person name="Li Y."/>
        </authorList>
    </citation>
    <scope>NUCLEOTIDE SEQUENCE [LARGE SCALE GENOMIC DNA]</scope>
    <source>
        <strain evidence="5 6">M1K-6</strain>
    </source>
</reference>
<dbReference type="Gene3D" id="3.40.190.10">
    <property type="entry name" value="Periplasmic binding protein-like II"/>
    <property type="match status" value="2"/>
</dbReference>
<evidence type="ECO:0000313" key="6">
    <source>
        <dbReference type="Proteomes" id="UP000586067"/>
    </source>
</evidence>
<protein>
    <submittedName>
        <fullName evidence="5">Transporter substrate-binding domain-containing protein</fullName>
    </submittedName>
</protein>
<feature type="chain" id="PRO_5032758946" evidence="3">
    <location>
        <begin position="25"/>
        <end position="263"/>
    </location>
</feature>
<dbReference type="PANTHER" id="PTHR35936">
    <property type="entry name" value="MEMBRANE-BOUND LYTIC MUREIN TRANSGLYCOSYLASE F"/>
    <property type="match status" value="1"/>
</dbReference>
<dbReference type="EMBL" id="JABAEK010000004">
    <property type="protein sequence ID" value="NLQ17240.1"/>
    <property type="molecule type" value="Genomic_DNA"/>
</dbReference>
<name>A0A847RAH4_9GAMM</name>
<sequence length="263" mass="29636">MKRLSRLLWLCGWATGLSVSSVSAEEIVLQTVHLPPRIIDAAILPPPAGFADAGSVYGFDVEILRAAYATQGVTVRIELRPWKRVMRDVEEGLVLGAISCRQVPLREAFADFSNPLSNSVSTFVTRRGYLDAEPSTLDILQRYQVAAVNGWAQTNILDDAKIPYFSVTGLEQGINLVLRRNHDIFMTERDSVMFVAKQMGVMSRLSFYDVTALSLDHYSVCFSKQYPDSKKWRDRLNKGLDELERSGKKEEIFKRYGFSSTLD</sequence>
<evidence type="ECO:0000256" key="3">
    <source>
        <dbReference type="SAM" id="SignalP"/>
    </source>
</evidence>
<accession>A0A847RAH4</accession>
<evidence type="ECO:0000259" key="4">
    <source>
        <dbReference type="SMART" id="SM00062"/>
    </source>
</evidence>